<evidence type="ECO:0000313" key="1">
    <source>
        <dbReference type="EMBL" id="UNO48386.1"/>
    </source>
</evidence>
<dbReference type="EMBL" id="CP080467">
    <property type="protein sequence ID" value="UNO48386.1"/>
    <property type="molecule type" value="Genomic_DNA"/>
</dbReference>
<proteinExistence type="predicted"/>
<gene>
    <name evidence="1" type="ORF">K1I37_17200</name>
</gene>
<organism evidence="1 2">
    <name type="scientific">Alicyclobacillus acidoterrestris (strain ATCC 49025 / DSM 3922 / CIP 106132 / NCIMB 13137 / GD3B)</name>
    <dbReference type="NCBI Taxonomy" id="1356854"/>
    <lineage>
        <taxon>Bacteria</taxon>
        <taxon>Bacillati</taxon>
        <taxon>Bacillota</taxon>
        <taxon>Bacilli</taxon>
        <taxon>Bacillales</taxon>
        <taxon>Alicyclobacillaceae</taxon>
        <taxon>Alicyclobacillus</taxon>
    </lineage>
</organism>
<dbReference type="Proteomes" id="UP000829401">
    <property type="component" value="Chromosome"/>
</dbReference>
<dbReference type="KEGG" id="aaco:K1I37_17200"/>
<accession>A0A9E6ZK94</accession>
<dbReference type="RefSeq" id="WP_021297021.1">
    <property type="nucleotide sequence ID" value="NZ_AURB01000141.1"/>
</dbReference>
<keyword evidence="2" id="KW-1185">Reference proteome</keyword>
<dbReference type="AlphaFoldDB" id="T0BM82"/>
<dbReference type="eggNOG" id="COG1287">
    <property type="taxonomic scope" value="Bacteria"/>
</dbReference>
<evidence type="ECO:0000313" key="2">
    <source>
        <dbReference type="Proteomes" id="UP000829401"/>
    </source>
</evidence>
<protein>
    <submittedName>
        <fullName evidence="1">Uncharacterized protein</fullName>
    </submittedName>
</protein>
<reference evidence="2" key="1">
    <citation type="journal article" date="2022" name="G3 (Bethesda)">
        <title>Unveiling the complete genome sequence of Alicyclobacillus acidoterrestris DSM 3922T, a taint-producing strain.</title>
        <authorList>
            <person name="Leonardo I.C."/>
            <person name="Barreto Crespo M.T."/>
            <person name="Gaspar F.B."/>
        </authorList>
    </citation>
    <scope>NUCLEOTIDE SEQUENCE [LARGE SCALE GENOMIC DNA]</scope>
    <source>
        <strain evidence="2">DSM 3922</strain>
    </source>
</reference>
<accession>T0BM82</accession>
<sequence>MNWLRRLESVMRIEMLLLLAWICFFAIHAGAPLTDPDTPWHLATGQYILAHHAIPTTDPFSWSMRGKPWVTQEWLFEVVLAWLAQHAGFIGVWALAVFLHTATVLVLYRLCCDVSEGQRIFSAVAASLGTAAGLDFWVLRPQLISYTMFAIFLWILSRVERGHLKTLWLVPPLILIWANAHASVSIGIIMLVFEVVISLIPNVGRLSRLSLSNRARMYLLLTAIAAVVIGFLNPNTYHEFTYALLSNNSLMVNSINEWHSPDFHNQYYKYGVIPFVALVLILLILRKRSVPLKYVLYFGGCFALTLVYQRFMPYLAIAGAPLIAFGLSDWLRGLLHPSRMFRYVLGILMCGVVVDFFVAVPNLRGSVNKHFASNAYPIDAVNYLKQHDVPGPLLNAYDFGGYLIYEHIPTFVDGRTDIFLENNTFQDYMDLQNLAWDAPELLDQYGFNSAILPPGYALSVYLSNNPDWHVVYQTDNAEIFVRNKETAKRVSVSGE</sequence>
<name>T0BM82_ALIAG</name>
<dbReference type="STRING" id="1356854.N007_09825"/>